<keyword evidence="1" id="KW-0812">Transmembrane</keyword>
<keyword evidence="1" id="KW-1133">Transmembrane helix</keyword>
<name>A0A8S3FKU2_9BILA</name>
<keyword evidence="1" id="KW-0472">Membrane</keyword>
<feature type="transmembrane region" description="Helical" evidence="1">
    <location>
        <begin position="122"/>
        <end position="141"/>
    </location>
</feature>
<dbReference type="EMBL" id="CAJOBI010266839">
    <property type="protein sequence ID" value="CAF5131107.1"/>
    <property type="molecule type" value="Genomic_DNA"/>
</dbReference>
<evidence type="ECO:0000313" key="2">
    <source>
        <dbReference type="EMBL" id="CAF5131107.1"/>
    </source>
</evidence>
<evidence type="ECO:0000256" key="1">
    <source>
        <dbReference type="SAM" id="Phobius"/>
    </source>
</evidence>
<sequence>MSDIPEGHKSTSIHHVSVIKGSTEGAYRCEILGREFMFSDQIETVISGLYGHDMAEHAHFYVDHKRVNRNSLLDDHQGKDIHVYYADHIHDSSRLGSFSVPVLEHHQTLRHHETVVPSRFDGILFIHCGFYIGLFVVLSMFKMHWYIDDIIHVVVALAFLKHYLDAMDVAAGSQ</sequence>
<evidence type="ECO:0000313" key="3">
    <source>
        <dbReference type="Proteomes" id="UP000676336"/>
    </source>
</evidence>
<dbReference type="AlphaFoldDB" id="A0A8S3FKU2"/>
<feature type="non-terminal residue" evidence="2">
    <location>
        <position position="1"/>
    </location>
</feature>
<accession>A0A8S3FKU2</accession>
<dbReference type="Proteomes" id="UP000676336">
    <property type="component" value="Unassembled WGS sequence"/>
</dbReference>
<proteinExistence type="predicted"/>
<organism evidence="2 3">
    <name type="scientific">Rotaria magnacalcarata</name>
    <dbReference type="NCBI Taxonomy" id="392030"/>
    <lineage>
        <taxon>Eukaryota</taxon>
        <taxon>Metazoa</taxon>
        <taxon>Spiralia</taxon>
        <taxon>Gnathifera</taxon>
        <taxon>Rotifera</taxon>
        <taxon>Eurotatoria</taxon>
        <taxon>Bdelloidea</taxon>
        <taxon>Philodinida</taxon>
        <taxon>Philodinidae</taxon>
        <taxon>Rotaria</taxon>
    </lineage>
</organism>
<protein>
    <submittedName>
        <fullName evidence="2">Uncharacterized protein</fullName>
    </submittedName>
</protein>
<comment type="caution">
    <text evidence="2">The sequence shown here is derived from an EMBL/GenBank/DDBJ whole genome shotgun (WGS) entry which is preliminary data.</text>
</comment>
<reference evidence="2" key="1">
    <citation type="submission" date="2021-02" db="EMBL/GenBank/DDBJ databases">
        <authorList>
            <person name="Nowell W R."/>
        </authorList>
    </citation>
    <scope>NUCLEOTIDE SEQUENCE</scope>
</reference>
<gene>
    <name evidence="2" type="ORF">SMN809_LOCUS62973</name>
</gene>